<gene>
    <name evidence="2" type="ORF">B5M45_27135</name>
</gene>
<evidence type="ECO:0000256" key="1">
    <source>
        <dbReference type="SAM" id="MobiDB-lite"/>
    </source>
</evidence>
<proteinExistence type="predicted"/>
<dbReference type="Proteomes" id="UP000193040">
    <property type="component" value="Unassembled WGS sequence"/>
</dbReference>
<organism evidence="2 3">
    <name type="scientific">Mycobacterium simiae</name>
    <name type="common">Mycobacterium habana</name>
    <dbReference type="NCBI Taxonomy" id="1784"/>
    <lineage>
        <taxon>Bacteria</taxon>
        <taxon>Bacillati</taxon>
        <taxon>Actinomycetota</taxon>
        <taxon>Actinomycetes</taxon>
        <taxon>Mycobacteriales</taxon>
        <taxon>Mycobacteriaceae</taxon>
        <taxon>Mycobacterium</taxon>
        <taxon>Mycobacterium simiae complex</taxon>
    </lineage>
</organism>
<feature type="region of interest" description="Disordered" evidence="1">
    <location>
        <begin position="71"/>
        <end position="113"/>
    </location>
</feature>
<comment type="caution">
    <text evidence="2">The sequence shown here is derived from an EMBL/GenBank/DDBJ whole genome shotgun (WGS) entry which is preliminary data.</text>
</comment>
<name>A0A1X0XN06_MYCSI</name>
<dbReference type="EMBL" id="MZZM01000034">
    <property type="protein sequence ID" value="ORJ54314.1"/>
    <property type="molecule type" value="Genomic_DNA"/>
</dbReference>
<protein>
    <submittedName>
        <fullName evidence="2">Uncharacterized protein</fullName>
    </submittedName>
</protein>
<sequence length="113" mass="11129">MMQTDDVLQVMPAAAESANTLTGSAAVEFPAAVVEQAAHGAAVAAVGGAHVASMWAPSVAASAGVDQQVGGAGAALGPRGGKVAQRNDRSLTADVETDNQNAEDLTPHPVVSI</sequence>
<evidence type="ECO:0000313" key="2">
    <source>
        <dbReference type="EMBL" id="ORJ54314.1"/>
    </source>
</evidence>
<dbReference type="AlphaFoldDB" id="A0A1X0XN06"/>
<evidence type="ECO:0000313" key="3">
    <source>
        <dbReference type="Proteomes" id="UP000193040"/>
    </source>
</evidence>
<keyword evidence="3" id="KW-1185">Reference proteome</keyword>
<accession>A0A1X0XN06</accession>
<feature type="compositionally biased region" description="Gly residues" evidence="1">
    <location>
        <begin position="71"/>
        <end position="80"/>
    </location>
</feature>
<reference evidence="2 3" key="1">
    <citation type="submission" date="2017-03" db="EMBL/GenBank/DDBJ databases">
        <title>Genomic insights into Mycobacterium simiae human colonization.</title>
        <authorList>
            <person name="Steffani J.L."/>
            <person name="Brunck M.E."/>
            <person name="Cruz E."/>
            <person name="Montiel R."/>
            <person name="Barona F."/>
        </authorList>
    </citation>
    <scope>NUCLEOTIDE SEQUENCE [LARGE SCALE GENOMIC DNA]</scope>
    <source>
        <strain evidence="2 3">MsiGto</strain>
    </source>
</reference>